<organism evidence="3 4">
    <name type="scientific">Dokdonella soli</name>
    <dbReference type="NCBI Taxonomy" id="529810"/>
    <lineage>
        <taxon>Bacteria</taxon>
        <taxon>Pseudomonadati</taxon>
        <taxon>Pseudomonadota</taxon>
        <taxon>Gammaproteobacteria</taxon>
        <taxon>Lysobacterales</taxon>
        <taxon>Rhodanobacteraceae</taxon>
        <taxon>Dokdonella</taxon>
    </lineage>
</organism>
<dbReference type="Proteomes" id="UP001501523">
    <property type="component" value="Unassembled WGS sequence"/>
</dbReference>
<feature type="region of interest" description="Disordered" evidence="1">
    <location>
        <begin position="1"/>
        <end position="32"/>
    </location>
</feature>
<name>A0ABN1IFT6_9GAMM</name>
<reference evidence="3 4" key="1">
    <citation type="journal article" date="2019" name="Int. J. Syst. Evol. Microbiol.">
        <title>The Global Catalogue of Microorganisms (GCM) 10K type strain sequencing project: providing services to taxonomists for standard genome sequencing and annotation.</title>
        <authorList>
            <consortium name="The Broad Institute Genomics Platform"/>
            <consortium name="The Broad Institute Genome Sequencing Center for Infectious Disease"/>
            <person name="Wu L."/>
            <person name="Ma J."/>
        </authorList>
    </citation>
    <scope>NUCLEOTIDE SEQUENCE [LARGE SCALE GENOMIC DNA]</scope>
    <source>
        <strain evidence="3 4">JCM 15421</strain>
    </source>
</reference>
<dbReference type="PANTHER" id="PTHR47495">
    <property type="entry name" value="ALDEHYDE DEHYDROGENASE"/>
    <property type="match status" value="1"/>
</dbReference>
<proteinExistence type="predicted"/>
<dbReference type="Pfam" id="PF20256">
    <property type="entry name" value="MoCoBD_2"/>
    <property type="match status" value="1"/>
</dbReference>
<sequence>MWREDMNLSDLVQRAGTPSPPNPPLEGEGFESSAHHKASRRAFLKSAGSISAGLVVACFIPTAMRKALAEAAPAAKPPVSPNAFIHIAPDNSVTVLLKHSEMGQGVWTSIPMVVAEELGCDWKTIKVEHAPAAPEYAHTAFGIQMTGGAIR</sequence>
<accession>A0ABN1IFT6</accession>
<gene>
    <name evidence="3" type="ORF">GCM10009105_13890</name>
</gene>
<dbReference type="InterPro" id="IPR052516">
    <property type="entry name" value="N-heterocyclic_Hydroxylase"/>
</dbReference>
<evidence type="ECO:0000259" key="2">
    <source>
        <dbReference type="Pfam" id="PF20256"/>
    </source>
</evidence>
<dbReference type="SUPFAM" id="SSF56003">
    <property type="entry name" value="Molybdenum cofactor-binding domain"/>
    <property type="match status" value="1"/>
</dbReference>
<dbReference type="Gene3D" id="3.30.365.10">
    <property type="entry name" value="Aldehyde oxidase/xanthine dehydrogenase, molybdopterin binding domain"/>
    <property type="match status" value="1"/>
</dbReference>
<protein>
    <recommendedName>
        <fullName evidence="2">Aldehyde oxidase/xanthine dehydrogenase second molybdopterin binding domain-containing protein</fullName>
    </recommendedName>
</protein>
<evidence type="ECO:0000313" key="3">
    <source>
        <dbReference type="EMBL" id="GAA0711781.1"/>
    </source>
</evidence>
<dbReference type="PANTHER" id="PTHR47495:SF2">
    <property type="entry name" value="ALDEHYDE DEHYDROGENASE"/>
    <property type="match status" value="1"/>
</dbReference>
<evidence type="ECO:0000313" key="4">
    <source>
        <dbReference type="Proteomes" id="UP001501523"/>
    </source>
</evidence>
<feature type="domain" description="Aldehyde oxidase/xanthine dehydrogenase second molybdopterin binding" evidence="2">
    <location>
        <begin position="42"/>
        <end position="130"/>
    </location>
</feature>
<evidence type="ECO:0000256" key="1">
    <source>
        <dbReference type="SAM" id="MobiDB-lite"/>
    </source>
</evidence>
<comment type="caution">
    <text evidence="3">The sequence shown here is derived from an EMBL/GenBank/DDBJ whole genome shotgun (WGS) entry which is preliminary data.</text>
</comment>
<keyword evidence="4" id="KW-1185">Reference proteome</keyword>
<dbReference type="EMBL" id="BAAAEU010000006">
    <property type="protein sequence ID" value="GAA0711781.1"/>
    <property type="molecule type" value="Genomic_DNA"/>
</dbReference>
<dbReference type="InterPro" id="IPR046867">
    <property type="entry name" value="AldOxase/xan_DH_MoCoBD2"/>
</dbReference>
<dbReference type="RefSeq" id="WP_343788603.1">
    <property type="nucleotide sequence ID" value="NZ_BAAAEU010000006.1"/>
</dbReference>
<dbReference type="PROSITE" id="PS51318">
    <property type="entry name" value="TAT"/>
    <property type="match status" value="1"/>
</dbReference>
<dbReference type="InterPro" id="IPR037165">
    <property type="entry name" value="AldOxase/xan_DH_Mopterin-bd_sf"/>
</dbReference>
<dbReference type="InterPro" id="IPR006311">
    <property type="entry name" value="TAT_signal"/>
</dbReference>